<dbReference type="Proteomes" id="UP000706039">
    <property type="component" value="Unassembled WGS sequence"/>
</dbReference>
<evidence type="ECO:0000256" key="4">
    <source>
        <dbReference type="RuleBase" id="RU003719"/>
    </source>
</evidence>
<dbReference type="InterPro" id="IPR050418">
    <property type="entry name" value="D-iso_2-hydroxyacid_DH_PdxB"/>
</dbReference>
<proteinExistence type="inferred from homology"/>
<evidence type="ECO:0000256" key="1">
    <source>
        <dbReference type="ARBA" id="ARBA00005854"/>
    </source>
</evidence>
<keyword evidence="2 4" id="KW-0560">Oxidoreductase</keyword>
<dbReference type="EMBL" id="JAINVV010000017">
    <property type="protein sequence ID" value="MBY8826411.1"/>
    <property type="molecule type" value="Genomic_DNA"/>
</dbReference>
<sequence length="318" mass="33325">MKITVTDATFPALAQERAVAEEFGAEFVEAKCASADDVTAAADGTDILIVQFAQVTAQAIAKLAPGSLIVRYGIGLDNIDLAAAQARGVKVAYVPDYATGEVADHTASLILATLRCLLPLDRSVRDGKWDAVGVSGALQSFADTMIGFIGFGRIGQGVLARLKPFGFRSIVADPYADQAVLAELGAEAVDLDTLFARADAITLHCPLTPETRHVVNAERLAARPGRAALVNTARGGLVDPDALAGALESGLLRGAALDVFETEPLPLDSPLRTCPNLILTPHAAWYSISAIERLQGLAADEVRRHLTGAPMRRPAPAG</sequence>
<dbReference type="PANTHER" id="PTHR43761:SF1">
    <property type="entry name" value="D-ISOMER SPECIFIC 2-HYDROXYACID DEHYDROGENASE CATALYTIC DOMAIN-CONTAINING PROTEIN-RELATED"/>
    <property type="match status" value="1"/>
</dbReference>
<dbReference type="PROSITE" id="PS00670">
    <property type="entry name" value="D_2_HYDROXYACID_DH_2"/>
    <property type="match status" value="1"/>
</dbReference>
<keyword evidence="3" id="KW-0520">NAD</keyword>
<dbReference type="InterPro" id="IPR043322">
    <property type="entry name" value="CtBP"/>
</dbReference>
<dbReference type="InterPro" id="IPR029753">
    <property type="entry name" value="D-isomer_DH_CS"/>
</dbReference>
<evidence type="ECO:0000313" key="8">
    <source>
        <dbReference type="Proteomes" id="UP000706039"/>
    </source>
</evidence>
<comment type="similarity">
    <text evidence="1 4">Belongs to the D-isomer specific 2-hydroxyacid dehydrogenase family.</text>
</comment>
<dbReference type="InterPro" id="IPR006139">
    <property type="entry name" value="D-isomer_2_OHA_DH_cat_dom"/>
</dbReference>
<evidence type="ECO:0000259" key="5">
    <source>
        <dbReference type="Pfam" id="PF00389"/>
    </source>
</evidence>
<dbReference type="Pfam" id="PF02826">
    <property type="entry name" value="2-Hacid_dh_C"/>
    <property type="match status" value="1"/>
</dbReference>
<dbReference type="SUPFAM" id="SSF51735">
    <property type="entry name" value="NAD(P)-binding Rossmann-fold domains"/>
    <property type="match status" value="1"/>
</dbReference>
<dbReference type="RefSeq" id="WP_222994029.1">
    <property type="nucleotide sequence ID" value="NZ_JAINVV010000017.1"/>
</dbReference>
<dbReference type="Pfam" id="PF00389">
    <property type="entry name" value="2-Hacid_dh"/>
    <property type="match status" value="1"/>
</dbReference>
<dbReference type="PANTHER" id="PTHR43761">
    <property type="entry name" value="D-ISOMER SPECIFIC 2-HYDROXYACID DEHYDROGENASE FAMILY PROTEIN (AFU_ORTHOLOGUE AFUA_1G13630)"/>
    <property type="match status" value="1"/>
</dbReference>
<dbReference type="InterPro" id="IPR006140">
    <property type="entry name" value="D-isomer_DH_NAD-bd"/>
</dbReference>
<name>A0ABS7PZ78_9SPHN</name>
<protein>
    <submittedName>
        <fullName evidence="7">C-terminal binding protein</fullName>
    </submittedName>
</protein>
<evidence type="ECO:0000313" key="7">
    <source>
        <dbReference type="EMBL" id="MBY8826411.1"/>
    </source>
</evidence>
<gene>
    <name evidence="7" type="ORF">K7G82_29170</name>
</gene>
<accession>A0ABS7PZ78</accession>
<feature type="domain" description="D-isomer specific 2-hydroxyacid dehydrogenase catalytic" evidence="5">
    <location>
        <begin position="26"/>
        <end position="313"/>
    </location>
</feature>
<dbReference type="SUPFAM" id="SSF52283">
    <property type="entry name" value="Formate/glycerate dehydrogenase catalytic domain-like"/>
    <property type="match status" value="1"/>
</dbReference>
<dbReference type="CDD" id="cd05299">
    <property type="entry name" value="CtBP_dh"/>
    <property type="match status" value="1"/>
</dbReference>
<feature type="domain" description="D-isomer specific 2-hydroxyacid dehydrogenase NAD-binding" evidence="6">
    <location>
        <begin position="108"/>
        <end position="284"/>
    </location>
</feature>
<evidence type="ECO:0000256" key="2">
    <source>
        <dbReference type="ARBA" id="ARBA00023002"/>
    </source>
</evidence>
<comment type="caution">
    <text evidence="7">The sequence shown here is derived from an EMBL/GenBank/DDBJ whole genome shotgun (WGS) entry which is preliminary data.</text>
</comment>
<evidence type="ECO:0000256" key="3">
    <source>
        <dbReference type="ARBA" id="ARBA00023027"/>
    </source>
</evidence>
<organism evidence="7 8">
    <name type="scientific">Sphingomonas colocasiae</name>
    <dbReference type="NCBI Taxonomy" id="1848973"/>
    <lineage>
        <taxon>Bacteria</taxon>
        <taxon>Pseudomonadati</taxon>
        <taxon>Pseudomonadota</taxon>
        <taxon>Alphaproteobacteria</taxon>
        <taxon>Sphingomonadales</taxon>
        <taxon>Sphingomonadaceae</taxon>
        <taxon>Sphingomonas</taxon>
    </lineage>
</organism>
<evidence type="ECO:0000259" key="6">
    <source>
        <dbReference type="Pfam" id="PF02826"/>
    </source>
</evidence>
<keyword evidence="8" id="KW-1185">Reference proteome</keyword>
<reference evidence="7 8" key="1">
    <citation type="submission" date="2021-08" db="EMBL/GenBank/DDBJ databases">
        <authorList>
            <person name="Tuo L."/>
        </authorList>
    </citation>
    <scope>NUCLEOTIDE SEQUENCE [LARGE SCALE GENOMIC DNA]</scope>
    <source>
        <strain evidence="7 8">JCM 31229</strain>
    </source>
</reference>
<dbReference type="InterPro" id="IPR036291">
    <property type="entry name" value="NAD(P)-bd_dom_sf"/>
</dbReference>
<dbReference type="Gene3D" id="3.40.50.720">
    <property type="entry name" value="NAD(P)-binding Rossmann-like Domain"/>
    <property type="match status" value="2"/>
</dbReference>